<dbReference type="Proteomes" id="UP000626220">
    <property type="component" value="Unassembled WGS sequence"/>
</dbReference>
<gene>
    <name evidence="1" type="ORF">GCM10017056_06570</name>
</gene>
<protein>
    <submittedName>
        <fullName evidence="1">Uncharacterized protein</fullName>
    </submittedName>
</protein>
<dbReference type="EMBL" id="BNCJ01000001">
    <property type="protein sequence ID" value="GHF37358.1"/>
    <property type="molecule type" value="Genomic_DNA"/>
</dbReference>
<accession>A0A8J3GU14</accession>
<reference evidence="1" key="1">
    <citation type="journal article" date="2014" name="Int. J. Syst. Evol. Microbiol.">
        <title>Complete genome sequence of Corynebacterium casei LMG S-19264T (=DSM 44701T), isolated from a smear-ripened cheese.</title>
        <authorList>
            <consortium name="US DOE Joint Genome Institute (JGI-PGF)"/>
            <person name="Walter F."/>
            <person name="Albersmeier A."/>
            <person name="Kalinowski J."/>
            <person name="Ruckert C."/>
        </authorList>
    </citation>
    <scope>NUCLEOTIDE SEQUENCE</scope>
    <source>
        <strain evidence="1">KCTC 42650</strain>
    </source>
</reference>
<keyword evidence="2" id="KW-1185">Reference proteome</keyword>
<proteinExistence type="predicted"/>
<organism evidence="1 2">
    <name type="scientific">Seohaeicola zhoushanensis</name>
    <dbReference type="NCBI Taxonomy" id="1569283"/>
    <lineage>
        <taxon>Bacteria</taxon>
        <taxon>Pseudomonadati</taxon>
        <taxon>Pseudomonadota</taxon>
        <taxon>Alphaproteobacteria</taxon>
        <taxon>Rhodobacterales</taxon>
        <taxon>Roseobacteraceae</taxon>
        <taxon>Seohaeicola</taxon>
    </lineage>
</organism>
<reference evidence="1" key="2">
    <citation type="submission" date="2020-09" db="EMBL/GenBank/DDBJ databases">
        <authorList>
            <person name="Sun Q."/>
            <person name="Kim S."/>
        </authorList>
    </citation>
    <scope>NUCLEOTIDE SEQUENCE</scope>
    <source>
        <strain evidence="1">KCTC 42650</strain>
    </source>
</reference>
<evidence type="ECO:0000313" key="1">
    <source>
        <dbReference type="EMBL" id="GHF37358.1"/>
    </source>
</evidence>
<evidence type="ECO:0000313" key="2">
    <source>
        <dbReference type="Proteomes" id="UP000626220"/>
    </source>
</evidence>
<name>A0A8J3GU14_9RHOB</name>
<dbReference type="AlphaFoldDB" id="A0A8J3GU14"/>
<comment type="caution">
    <text evidence="1">The sequence shown here is derived from an EMBL/GenBank/DDBJ whole genome shotgun (WGS) entry which is preliminary data.</text>
</comment>
<sequence>MTGHRRRGRLLFPALVVLAGLFIAAGARAEGIRGLFCNTHAEIDAAVELMAAGRSPESAAALMNVDAMRCTYVDAIRYVLAQTVVAGGSGGHTIYRARLTGVEVGGRLVNVSPPAELFFITPDVAQLAALGRDA</sequence>